<dbReference type="OrthoDB" id="419598at2759"/>
<dbReference type="InterPro" id="IPR045312">
    <property type="entry name" value="PCBER-like"/>
</dbReference>
<dbReference type="CDD" id="cd05259">
    <property type="entry name" value="PCBER_SDR_a"/>
    <property type="match status" value="1"/>
</dbReference>
<name>A0A6G1HEY9_9PEZI</name>
<proteinExistence type="predicted"/>
<evidence type="ECO:0000313" key="5">
    <source>
        <dbReference type="Proteomes" id="UP000800041"/>
    </source>
</evidence>
<protein>
    <submittedName>
        <fullName evidence="4">Putative isoflavone reductase family protein</fullName>
    </submittedName>
</protein>
<organism evidence="4 5">
    <name type="scientific">Aulographum hederae CBS 113979</name>
    <dbReference type="NCBI Taxonomy" id="1176131"/>
    <lineage>
        <taxon>Eukaryota</taxon>
        <taxon>Fungi</taxon>
        <taxon>Dikarya</taxon>
        <taxon>Ascomycota</taxon>
        <taxon>Pezizomycotina</taxon>
        <taxon>Dothideomycetes</taxon>
        <taxon>Pleosporomycetidae</taxon>
        <taxon>Aulographales</taxon>
        <taxon>Aulographaceae</taxon>
    </lineage>
</organism>
<reference evidence="4" key="1">
    <citation type="journal article" date="2020" name="Stud. Mycol.">
        <title>101 Dothideomycetes genomes: a test case for predicting lifestyles and emergence of pathogens.</title>
        <authorList>
            <person name="Haridas S."/>
            <person name="Albert R."/>
            <person name="Binder M."/>
            <person name="Bloem J."/>
            <person name="Labutti K."/>
            <person name="Salamov A."/>
            <person name="Andreopoulos B."/>
            <person name="Baker S."/>
            <person name="Barry K."/>
            <person name="Bills G."/>
            <person name="Bluhm B."/>
            <person name="Cannon C."/>
            <person name="Castanera R."/>
            <person name="Culley D."/>
            <person name="Daum C."/>
            <person name="Ezra D."/>
            <person name="Gonzalez J."/>
            <person name="Henrissat B."/>
            <person name="Kuo A."/>
            <person name="Liang C."/>
            <person name="Lipzen A."/>
            <person name="Lutzoni F."/>
            <person name="Magnuson J."/>
            <person name="Mondo S."/>
            <person name="Nolan M."/>
            <person name="Ohm R."/>
            <person name="Pangilinan J."/>
            <person name="Park H.-J."/>
            <person name="Ramirez L."/>
            <person name="Alfaro M."/>
            <person name="Sun H."/>
            <person name="Tritt A."/>
            <person name="Yoshinaga Y."/>
            <person name="Zwiers L.-H."/>
            <person name="Turgeon B."/>
            <person name="Goodwin S."/>
            <person name="Spatafora J."/>
            <person name="Crous P."/>
            <person name="Grigoriev I."/>
        </authorList>
    </citation>
    <scope>NUCLEOTIDE SEQUENCE</scope>
    <source>
        <strain evidence="4">CBS 113979</strain>
    </source>
</reference>
<evidence type="ECO:0000256" key="2">
    <source>
        <dbReference type="ARBA" id="ARBA00023002"/>
    </source>
</evidence>
<evidence type="ECO:0000256" key="1">
    <source>
        <dbReference type="ARBA" id="ARBA00022857"/>
    </source>
</evidence>
<keyword evidence="1" id="KW-0521">NADP</keyword>
<dbReference type="SUPFAM" id="SSF51735">
    <property type="entry name" value="NAD(P)-binding Rossmann-fold domains"/>
    <property type="match status" value="1"/>
</dbReference>
<dbReference type="PANTHER" id="PTHR47706">
    <property type="entry name" value="NMRA-LIKE FAMILY PROTEIN"/>
    <property type="match status" value="1"/>
</dbReference>
<dbReference type="PANTHER" id="PTHR47706:SF11">
    <property type="entry name" value="ISOFLAVONE REDUCTASE FAMILY PROTEIN (AFU_ORTHOLOGUE AFUA_1G12510)"/>
    <property type="match status" value="1"/>
</dbReference>
<sequence length="310" mass="34064">MDYPKKILLFGATGSIGTYITEELVKSSSNFDRIGIFTSRSTVESKGDLTQGLKDKGVNIIVGDIKNENDVAAAYQDFDTVVSAVGRGAIVEQIELIRLAEESGTIKWFFPSEYGTDIEYGPESASEKPHQGKLKVRAYFDSSVKRMSHTYLVTGPYPEFYIRSVPGLPNVGGFDVKKKEAVLLGDGEGKVSFTAMPDVGKLLVAALLSPEASQNKALKVNSFTATPKEILAEFEKQTGASWKASYVPLEKLKREEEKSWKEGSPSATSFTLKRIWTEGGTLYEKRDNDLIKPVELKTLEQVVQEGLANA</sequence>
<dbReference type="Gene3D" id="3.90.25.10">
    <property type="entry name" value="UDP-galactose 4-epimerase, domain 1"/>
    <property type="match status" value="1"/>
</dbReference>
<keyword evidence="2" id="KW-0560">Oxidoreductase</keyword>
<feature type="domain" description="NmrA-like" evidence="3">
    <location>
        <begin position="5"/>
        <end position="254"/>
    </location>
</feature>
<keyword evidence="5" id="KW-1185">Reference proteome</keyword>
<dbReference type="EMBL" id="ML977139">
    <property type="protein sequence ID" value="KAF1991590.1"/>
    <property type="molecule type" value="Genomic_DNA"/>
</dbReference>
<dbReference type="Proteomes" id="UP000800041">
    <property type="component" value="Unassembled WGS sequence"/>
</dbReference>
<dbReference type="AlphaFoldDB" id="A0A6G1HEY9"/>
<gene>
    <name evidence="4" type="ORF">K402DRAFT_322335</name>
</gene>
<dbReference type="InterPro" id="IPR051609">
    <property type="entry name" value="NmrA/Isoflavone_reductase-like"/>
</dbReference>
<dbReference type="InterPro" id="IPR008030">
    <property type="entry name" value="NmrA-like"/>
</dbReference>
<evidence type="ECO:0000313" key="4">
    <source>
        <dbReference type="EMBL" id="KAF1991590.1"/>
    </source>
</evidence>
<dbReference type="InterPro" id="IPR036291">
    <property type="entry name" value="NAD(P)-bd_dom_sf"/>
</dbReference>
<evidence type="ECO:0000259" key="3">
    <source>
        <dbReference type="Pfam" id="PF05368"/>
    </source>
</evidence>
<dbReference type="Pfam" id="PF05368">
    <property type="entry name" value="NmrA"/>
    <property type="match status" value="1"/>
</dbReference>
<dbReference type="Gene3D" id="3.40.50.720">
    <property type="entry name" value="NAD(P)-binding Rossmann-like Domain"/>
    <property type="match status" value="1"/>
</dbReference>
<dbReference type="GO" id="GO:0016491">
    <property type="term" value="F:oxidoreductase activity"/>
    <property type="evidence" value="ECO:0007669"/>
    <property type="project" value="UniProtKB-KW"/>
</dbReference>
<accession>A0A6G1HEY9</accession>